<reference evidence="2 3" key="1">
    <citation type="submission" date="2022-09" db="EMBL/GenBank/DDBJ databases">
        <authorList>
            <person name="Kop L."/>
        </authorList>
    </citation>
    <scope>NUCLEOTIDE SEQUENCE [LARGE SCALE GENOMIC DNA]</scope>
    <source>
        <strain evidence="2 3">347</strain>
    </source>
</reference>
<keyword evidence="1" id="KW-0472">Membrane</keyword>
<name>A0ABN8VYI8_9BACT</name>
<gene>
    <name evidence="2" type="ORF">NSPWAT_0076</name>
</gene>
<protein>
    <submittedName>
        <fullName evidence="2">Uncharacterized protein</fullName>
    </submittedName>
</protein>
<keyword evidence="1" id="KW-1133">Transmembrane helix</keyword>
<evidence type="ECO:0000256" key="1">
    <source>
        <dbReference type="SAM" id="Phobius"/>
    </source>
</evidence>
<proteinExistence type="predicted"/>
<evidence type="ECO:0000313" key="3">
    <source>
        <dbReference type="Proteomes" id="UP001157733"/>
    </source>
</evidence>
<feature type="transmembrane region" description="Helical" evidence="1">
    <location>
        <begin position="32"/>
        <end position="57"/>
    </location>
</feature>
<dbReference type="EMBL" id="OX336137">
    <property type="protein sequence ID" value="CAI2716936.1"/>
    <property type="molecule type" value="Genomic_DNA"/>
</dbReference>
<accession>A0ABN8VYI8</accession>
<organism evidence="2 3">
    <name type="scientific">Nitrospina watsonii</name>
    <dbReference type="NCBI Taxonomy" id="1323948"/>
    <lineage>
        <taxon>Bacteria</taxon>
        <taxon>Pseudomonadati</taxon>
        <taxon>Nitrospinota/Tectimicrobiota group</taxon>
        <taxon>Nitrospinota</taxon>
        <taxon>Nitrospinia</taxon>
        <taxon>Nitrospinales</taxon>
        <taxon>Nitrospinaceae</taxon>
        <taxon>Nitrospina</taxon>
    </lineage>
</organism>
<evidence type="ECO:0000313" key="2">
    <source>
        <dbReference type="EMBL" id="CAI2716936.1"/>
    </source>
</evidence>
<keyword evidence="1" id="KW-0812">Transmembrane</keyword>
<dbReference type="RefSeq" id="WP_282009918.1">
    <property type="nucleotide sequence ID" value="NZ_OX336137.1"/>
</dbReference>
<dbReference type="Proteomes" id="UP001157733">
    <property type="component" value="Chromosome"/>
</dbReference>
<sequence>MAQQDNQSRVDELKVLKQIEIIKAISDIFHALIKFGAILGCVFFVAQSATASITALAGKESIAYLQLMAELNINRTLVDVLFFIFGAGGVTYGIRSERFRRKDVERLTTRIKKLEELLDPNRTSSGLDPTGQNIPGD</sequence>
<keyword evidence="3" id="KW-1185">Reference proteome</keyword>
<feature type="transmembrane region" description="Helical" evidence="1">
    <location>
        <begin position="77"/>
        <end position="94"/>
    </location>
</feature>